<organism evidence="4 5">
    <name type="scientific">Exserohilum turcicum (strain 28A)</name>
    <name type="common">Northern leaf blight fungus</name>
    <name type="synonym">Setosphaeria turcica</name>
    <dbReference type="NCBI Taxonomy" id="671987"/>
    <lineage>
        <taxon>Eukaryota</taxon>
        <taxon>Fungi</taxon>
        <taxon>Dikarya</taxon>
        <taxon>Ascomycota</taxon>
        <taxon>Pezizomycotina</taxon>
        <taxon>Dothideomycetes</taxon>
        <taxon>Pleosporomycetidae</taxon>
        <taxon>Pleosporales</taxon>
        <taxon>Pleosporineae</taxon>
        <taxon>Pleosporaceae</taxon>
        <taxon>Exserohilum</taxon>
    </lineage>
</organism>
<dbReference type="PROSITE" id="PS00028">
    <property type="entry name" value="ZINC_FINGER_C2H2_1"/>
    <property type="match status" value="1"/>
</dbReference>
<dbReference type="HOGENOM" id="CLU_438162_0_0_1"/>
<name>R0KIP7_EXST2</name>
<feature type="domain" description="C2H2-type" evidence="3">
    <location>
        <begin position="560"/>
        <end position="588"/>
    </location>
</feature>
<dbReference type="OrthoDB" id="3695466at2759"/>
<keyword evidence="1" id="KW-0863">Zinc-finger</keyword>
<gene>
    <name evidence="4" type="ORF">SETTUDRAFT_47074</name>
</gene>
<dbReference type="InterPro" id="IPR036236">
    <property type="entry name" value="Znf_C2H2_sf"/>
</dbReference>
<evidence type="ECO:0000256" key="2">
    <source>
        <dbReference type="SAM" id="MobiDB-lite"/>
    </source>
</evidence>
<dbReference type="AlphaFoldDB" id="R0KIP7"/>
<dbReference type="PROSITE" id="PS50157">
    <property type="entry name" value="ZINC_FINGER_C2H2_2"/>
    <property type="match status" value="1"/>
</dbReference>
<reference evidence="4 5" key="1">
    <citation type="journal article" date="2012" name="PLoS Pathog.">
        <title>Diverse lifestyles and strategies of plant pathogenesis encoded in the genomes of eighteen Dothideomycetes fungi.</title>
        <authorList>
            <person name="Ohm R.A."/>
            <person name="Feau N."/>
            <person name="Henrissat B."/>
            <person name="Schoch C.L."/>
            <person name="Horwitz B.A."/>
            <person name="Barry K.W."/>
            <person name="Condon B.J."/>
            <person name="Copeland A.C."/>
            <person name="Dhillon B."/>
            <person name="Glaser F."/>
            <person name="Hesse C.N."/>
            <person name="Kosti I."/>
            <person name="LaButti K."/>
            <person name="Lindquist E.A."/>
            <person name="Lucas S."/>
            <person name="Salamov A.A."/>
            <person name="Bradshaw R.E."/>
            <person name="Ciuffetti L."/>
            <person name="Hamelin R.C."/>
            <person name="Kema G.H.J."/>
            <person name="Lawrence C."/>
            <person name="Scott J.A."/>
            <person name="Spatafora J.W."/>
            <person name="Turgeon B.G."/>
            <person name="de Wit P.J.G.M."/>
            <person name="Zhong S."/>
            <person name="Goodwin S.B."/>
            <person name="Grigoriev I.V."/>
        </authorList>
    </citation>
    <scope>NUCLEOTIDE SEQUENCE [LARGE SCALE GENOMIC DNA]</scope>
    <source>
        <strain evidence="5">28A</strain>
    </source>
</reference>
<feature type="region of interest" description="Disordered" evidence="2">
    <location>
        <begin position="578"/>
        <end position="624"/>
    </location>
</feature>
<dbReference type="InterPro" id="IPR013087">
    <property type="entry name" value="Znf_C2H2_type"/>
</dbReference>
<evidence type="ECO:0000259" key="3">
    <source>
        <dbReference type="PROSITE" id="PS50157"/>
    </source>
</evidence>
<feature type="compositionally biased region" description="Basic and acidic residues" evidence="2">
    <location>
        <begin position="472"/>
        <end position="481"/>
    </location>
</feature>
<feature type="compositionally biased region" description="Polar residues" evidence="2">
    <location>
        <begin position="506"/>
        <end position="516"/>
    </location>
</feature>
<keyword evidence="5" id="KW-1185">Reference proteome</keyword>
<evidence type="ECO:0000313" key="5">
    <source>
        <dbReference type="Proteomes" id="UP000016935"/>
    </source>
</evidence>
<dbReference type="RefSeq" id="XP_008024388.1">
    <property type="nucleotide sequence ID" value="XM_008026197.1"/>
</dbReference>
<sequence>MVPPLQQGPPFHGSSSSTDSGRVLQSDIEETNYDILSEVQPPQTINLFRPSNHFNQALLCLVTGIGIELWCMEIIWPGICEELWWFDCLHPNSFNAATSAAIFAMVFGPRSSSRKFDCPVFVAEARNGWPRTCNNVKSTNMADLRRHLTARAGRGYTRQLAFLELCPTCNNDFIDKDVFESQHGYRGELCNNRQPQRRGANAQVQWELLYQQVEATMASQHAQMRQYDDTILPGPNTSLASPSTSHDAVDAFTPQSAFCSQDDATPYPTLDQPIFESDSDEEVGQEPPHTAPSLFSVVGQNRRPLSNPNRLSLVSRGQTGIRGNTKSVLIEPPNDIGTRGSRPTSTTTSRPPHIVPSSRAFGAARGVVQHIATSQVTSVSLFGESSEATSPRSLDTAPSFIHNSIGECSSSYGEHGMKFEHRRETRLDDAESERWQEFPYGSTPDYDEDLIHVGLWSLSSSCSDASTSPWTRHTEPAEQSERTGGSSLARGSQGPVPLIRMPDAPNTYSNLHSSTSHKSDSETHEYITCSQCALVFRGKYSKGNLARHQRLKHQGTTKTYPCNACDRVFYRQDARLKHMRKHHKNSMSAPLDPGSSSAASSKHDHGTRIPSVPESESAGSIATG</sequence>
<dbReference type="SMART" id="SM00355">
    <property type="entry name" value="ZnF_C2H2"/>
    <property type="match status" value="2"/>
</dbReference>
<keyword evidence="1" id="KW-0479">Metal-binding</keyword>
<feature type="region of interest" description="Disordered" evidence="2">
    <location>
        <begin position="1"/>
        <end position="21"/>
    </location>
</feature>
<feature type="region of interest" description="Disordered" evidence="2">
    <location>
        <begin position="466"/>
        <end position="522"/>
    </location>
</feature>
<evidence type="ECO:0000256" key="1">
    <source>
        <dbReference type="PROSITE-ProRule" id="PRU00042"/>
    </source>
</evidence>
<proteinExistence type="predicted"/>
<dbReference type="GeneID" id="19405107"/>
<feature type="compositionally biased region" description="Low complexity" evidence="2">
    <location>
        <begin position="337"/>
        <end position="352"/>
    </location>
</feature>
<reference evidence="4 5" key="2">
    <citation type="journal article" date="2013" name="PLoS Genet.">
        <title>Comparative genome structure, secondary metabolite, and effector coding capacity across Cochliobolus pathogens.</title>
        <authorList>
            <person name="Condon B.J."/>
            <person name="Leng Y."/>
            <person name="Wu D."/>
            <person name="Bushley K.E."/>
            <person name="Ohm R.A."/>
            <person name="Otillar R."/>
            <person name="Martin J."/>
            <person name="Schackwitz W."/>
            <person name="Grimwood J."/>
            <person name="MohdZainudin N."/>
            <person name="Xue C."/>
            <person name="Wang R."/>
            <person name="Manning V.A."/>
            <person name="Dhillon B."/>
            <person name="Tu Z.J."/>
            <person name="Steffenson B.J."/>
            <person name="Salamov A."/>
            <person name="Sun H."/>
            <person name="Lowry S."/>
            <person name="LaButti K."/>
            <person name="Han J."/>
            <person name="Copeland A."/>
            <person name="Lindquist E."/>
            <person name="Barry K."/>
            <person name="Schmutz J."/>
            <person name="Baker S.E."/>
            <person name="Ciuffetti L.M."/>
            <person name="Grigoriev I.V."/>
            <person name="Zhong S."/>
            <person name="Turgeon B.G."/>
        </authorList>
    </citation>
    <scope>NUCLEOTIDE SEQUENCE [LARGE SCALE GENOMIC DNA]</scope>
    <source>
        <strain evidence="5">28A</strain>
    </source>
</reference>
<dbReference type="Proteomes" id="UP000016935">
    <property type="component" value="Unassembled WGS sequence"/>
</dbReference>
<evidence type="ECO:0000313" key="4">
    <source>
        <dbReference type="EMBL" id="EOA87917.1"/>
    </source>
</evidence>
<accession>R0KIP7</accession>
<dbReference type="Gene3D" id="3.30.160.60">
    <property type="entry name" value="Classic Zinc Finger"/>
    <property type="match status" value="1"/>
</dbReference>
<dbReference type="eggNOG" id="ENOG502RIMP">
    <property type="taxonomic scope" value="Eukaryota"/>
</dbReference>
<dbReference type="STRING" id="671987.R0KIP7"/>
<dbReference type="SUPFAM" id="SSF57667">
    <property type="entry name" value="beta-beta-alpha zinc fingers"/>
    <property type="match status" value="1"/>
</dbReference>
<dbReference type="EMBL" id="KB908559">
    <property type="protein sequence ID" value="EOA87917.1"/>
    <property type="molecule type" value="Genomic_DNA"/>
</dbReference>
<dbReference type="GO" id="GO:0008270">
    <property type="term" value="F:zinc ion binding"/>
    <property type="evidence" value="ECO:0007669"/>
    <property type="project" value="UniProtKB-KW"/>
</dbReference>
<keyword evidence="1" id="KW-0862">Zinc</keyword>
<feature type="region of interest" description="Disordered" evidence="2">
    <location>
        <begin position="258"/>
        <end position="290"/>
    </location>
</feature>
<feature type="region of interest" description="Disordered" evidence="2">
    <location>
        <begin position="324"/>
        <end position="356"/>
    </location>
</feature>
<protein>
    <recommendedName>
        <fullName evidence="3">C2H2-type domain-containing protein</fullName>
    </recommendedName>
</protein>